<dbReference type="AlphaFoldDB" id="A0AAU9J6Y7"/>
<comment type="caution">
    <text evidence="1">The sequence shown here is derived from an EMBL/GenBank/DDBJ whole genome shotgun (WGS) entry which is preliminary data.</text>
</comment>
<protein>
    <submittedName>
        <fullName evidence="1">Uncharacterized protein</fullName>
    </submittedName>
</protein>
<proteinExistence type="predicted"/>
<gene>
    <name evidence="1" type="ORF">BSTOLATCC_MIC27612</name>
</gene>
<evidence type="ECO:0000313" key="2">
    <source>
        <dbReference type="Proteomes" id="UP001162131"/>
    </source>
</evidence>
<organism evidence="1 2">
    <name type="scientific">Blepharisma stoltei</name>
    <dbReference type="NCBI Taxonomy" id="1481888"/>
    <lineage>
        <taxon>Eukaryota</taxon>
        <taxon>Sar</taxon>
        <taxon>Alveolata</taxon>
        <taxon>Ciliophora</taxon>
        <taxon>Postciliodesmatophora</taxon>
        <taxon>Heterotrichea</taxon>
        <taxon>Heterotrichida</taxon>
        <taxon>Blepharismidae</taxon>
        <taxon>Blepharisma</taxon>
    </lineage>
</organism>
<name>A0AAU9J6Y7_9CILI</name>
<accession>A0AAU9J6Y7</accession>
<reference evidence="1" key="1">
    <citation type="submission" date="2021-09" db="EMBL/GenBank/DDBJ databases">
        <authorList>
            <consortium name="AG Swart"/>
            <person name="Singh M."/>
            <person name="Singh A."/>
            <person name="Seah K."/>
            <person name="Emmerich C."/>
        </authorList>
    </citation>
    <scope>NUCLEOTIDE SEQUENCE</scope>
    <source>
        <strain evidence="1">ATCC30299</strain>
    </source>
</reference>
<dbReference type="EMBL" id="CAJZBQ010000027">
    <property type="protein sequence ID" value="CAG9321040.1"/>
    <property type="molecule type" value="Genomic_DNA"/>
</dbReference>
<sequence>MGTSSSEILDVYWNHLDIEENISNAVLNMDTEIPCFVSESISVVSEPSSLIRSKWLSTLTSGISTTLECAGVASLALIKIIRNSEPRNCDDSSSDESLEELMAPRMKLSSSKSCPELSKLHS</sequence>
<keyword evidence="2" id="KW-1185">Reference proteome</keyword>
<dbReference type="Proteomes" id="UP001162131">
    <property type="component" value="Unassembled WGS sequence"/>
</dbReference>
<evidence type="ECO:0000313" key="1">
    <source>
        <dbReference type="EMBL" id="CAG9321040.1"/>
    </source>
</evidence>